<accession>A0A9P8FS08</accession>
<dbReference type="SUPFAM" id="SSF53474">
    <property type="entry name" value="alpha/beta-Hydrolases"/>
    <property type="match status" value="1"/>
</dbReference>
<keyword evidence="8" id="KW-0472">Membrane</keyword>
<keyword evidence="7" id="KW-0496">Mitochondrion</keyword>
<dbReference type="PANTHER" id="PTHR48182">
    <property type="entry name" value="PROTEIN SERAC1"/>
    <property type="match status" value="1"/>
</dbReference>
<dbReference type="InterPro" id="IPR052374">
    <property type="entry name" value="SERAC1"/>
</dbReference>
<evidence type="ECO:0000256" key="3">
    <source>
        <dbReference type="ARBA" id="ARBA00004370"/>
    </source>
</evidence>
<evidence type="ECO:0000256" key="5">
    <source>
        <dbReference type="ARBA" id="ARBA00022824"/>
    </source>
</evidence>
<dbReference type="Gene3D" id="3.90.1300.10">
    <property type="entry name" value="Amidase signature (AS) domain"/>
    <property type="match status" value="1"/>
</dbReference>
<evidence type="ECO:0000256" key="4">
    <source>
        <dbReference type="ARBA" id="ARBA00022630"/>
    </source>
</evidence>
<evidence type="ECO:0000256" key="9">
    <source>
        <dbReference type="SAM" id="MobiDB-lite"/>
    </source>
</evidence>
<evidence type="ECO:0000256" key="1">
    <source>
        <dbReference type="ARBA" id="ARBA00004173"/>
    </source>
</evidence>
<feature type="non-terminal residue" evidence="11">
    <location>
        <position position="817"/>
    </location>
</feature>
<feature type="domain" description="FAD-dependent oxidoreductase 2 FAD-binding" evidence="10">
    <location>
        <begin position="623"/>
        <end position="816"/>
    </location>
</feature>
<evidence type="ECO:0000256" key="2">
    <source>
        <dbReference type="ARBA" id="ARBA00004240"/>
    </source>
</evidence>
<protein>
    <submittedName>
        <fullName evidence="11">Fumarate reductase/succinate dehydrogenase flavoprotein</fullName>
    </submittedName>
</protein>
<feature type="non-terminal residue" evidence="11">
    <location>
        <position position="1"/>
    </location>
</feature>
<evidence type="ECO:0000259" key="10">
    <source>
        <dbReference type="Pfam" id="PF00890"/>
    </source>
</evidence>
<keyword evidence="6" id="KW-0560">Oxidoreductase</keyword>
<evidence type="ECO:0000256" key="8">
    <source>
        <dbReference type="ARBA" id="ARBA00023136"/>
    </source>
</evidence>
<evidence type="ECO:0000256" key="7">
    <source>
        <dbReference type="ARBA" id="ARBA00023128"/>
    </source>
</evidence>
<feature type="region of interest" description="Disordered" evidence="9">
    <location>
        <begin position="24"/>
        <end position="76"/>
    </location>
</feature>
<dbReference type="Pfam" id="PF00890">
    <property type="entry name" value="FAD_binding_2"/>
    <property type="match status" value="1"/>
</dbReference>
<dbReference type="InterPro" id="IPR027477">
    <property type="entry name" value="Succ_DH/fumarate_Rdtase_cat_sf"/>
</dbReference>
<dbReference type="GO" id="GO:0005783">
    <property type="term" value="C:endoplasmic reticulum"/>
    <property type="evidence" value="ECO:0007669"/>
    <property type="project" value="UniProtKB-SubCell"/>
</dbReference>
<evidence type="ECO:0000256" key="6">
    <source>
        <dbReference type="ARBA" id="ARBA00023002"/>
    </source>
</evidence>
<reference evidence="11" key="2">
    <citation type="submission" date="2021-08" db="EMBL/GenBank/DDBJ databases">
        <authorList>
            <person name="Gostincar C."/>
            <person name="Sun X."/>
            <person name="Song Z."/>
            <person name="Gunde-Cimerman N."/>
        </authorList>
    </citation>
    <scope>NUCLEOTIDE SEQUENCE</scope>
    <source>
        <strain evidence="11">EXF-9298</strain>
    </source>
</reference>
<comment type="subcellular location">
    <subcellularLocation>
        <location evidence="2">Endoplasmic reticulum</location>
    </subcellularLocation>
    <subcellularLocation>
        <location evidence="3">Membrane</location>
    </subcellularLocation>
    <subcellularLocation>
        <location evidence="1">Mitochondrion</location>
    </subcellularLocation>
</comment>
<reference evidence="11" key="1">
    <citation type="journal article" date="2021" name="J Fungi (Basel)">
        <title>Virulence traits and population genomics of the black yeast Aureobasidium melanogenum.</title>
        <authorList>
            <person name="Cernosa A."/>
            <person name="Sun X."/>
            <person name="Gostincar C."/>
            <person name="Fang C."/>
            <person name="Gunde-Cimerman N."/>
            <person name="Song Z."/>
        </authorList>
    </citation>
    <scope>NUCLEOTIDE SEQUENCE</scope>
    <source>
        <strain evidence="11">EXF-9298</strain>
    </source>
</reference>
<comment type="caution">
    <text evidence="11">The sequence shown here is derived from an EMBL/GenBank/DDBJ whole genome shotgun (WGS) entry which is preliminary data.</text>
</comment>
<dbReference type="SUPFAM" id="SSF56425">
    <property type="entry name" value="Succinate dehydrogenase/fumarate reductase flavoprotein, catalytic domain"/>
    <property type="match status" value="1"/>
</dbReference>
<name>A0A9P8FS08_AURME</name>
<keyword evidence="12" id="KW-1185">Reference proteome</keyword>
<dbReference type="GO" id="GO:0016491">
    <property type="term" value="F:oxidoreductase activity"/>
    <property type="evidence" value="ECO:0007669"/>
    <property type="project" value="UniProtKB-KW"/>
</dbReference>
<dbReference type="Proteomes" id="UP000729357">
    <property type="component" value="Unassembled WGS sequence"/>
</dbReference>
<keyword evidence="5" id="KW-0256">Endoplasmic reticulum</keyword>
<keyword evidence="4" id="KW-0285">Flavoprotein</keyword>
<dbReference type="Gene3D" id="3.90.700.10">
    <property type="entry name" value="Succinate dehydrogenase/fumarate reductase flavoprotein, catalytic domain"/>
    <property type="match status" value="1"/>
</dbReference>
<dbReference type="SUPFAM" id="SSF75304">
    <property type="entry name" value="Amidase signature (AS) enzymes"/>
    <property type="match status" value="1"/>
</dbReference>
<gene>
    <name evidence="11" type="ORF">KCU98_g7970</name>
</gene>
<feature type="compositionally biased region" description="Basic residues" evidence="9">
    <location>
        <begin position="38"/>
        <end position="51"/>
    </location>
</feature>
<evidence type="ECO:0000313" key="12">
    <source>
        <dbReference type="Proteomes" id="UP000729357"/>
    </source>
</evidence>
<organism evidence="11 12">
    <name type="scientific">Aureobasidium melanogenum</name>
    <name type="common">Aureobasidium pullulans var. melanogenum</name>
    <dbReference type="NCBI Taxonomy" id="46634"/>
    <lineage>
        <taxon>Eukaryota</taxon>
        <taxon>Fungi</taxon>
        <taxon>Dikarya</taxon>
        <taxon>Ascomycota</taxon>
        <taxon>Pezizomycotina</taxon>
        <taxon>Dothideomycetes</taxon>
        <taxon>Dothideomycetidae</taxon>
        <taxon>Dothideales</taxon>
        <taxon>Saccotheciaceae</taxon>
        <taxon>Aureobasidium</taxon>
    </lineage>
</organism>
<dbReference type="GO" id="GO:0005739">
    <property type="term" value="C:mitochondrion"/>
    <property type="evidence" value="ECO:0007669"/>
    <property type="project" value="UniProtKB-SubCell"/>
</dbReference>
<dbReference type="InterPro" id="IPR003953">
    <property type="entry name" value="FAD-dep_OxRdtase_2_FAD-bd"/>
</dbReference>
<dbReference type="PANTHER" id="PTHR48182:SF2">
    <property type="entry name" value="PROTEIN SERAC1"/>
    <property type="match status" value="1"/>
</dbReference>
<evidence type="ECO:0000313" key="11">
    <source>
        <dbReference type="EMBL" id="KAG9980694.1"/>
    </source>
</evidence>
<dbReference type="InterPro" id="IPR036928">
    <property type="entry name" value="AS_sf"/>
</dbReference>
<proteinExistence type="predicted"/>
<dbReference type="InterPro" id="IPR029058">
    <property type="entry name" value="AB_hydrolase_fold"/>
</dbReference>
<dbReference type="GO" id="GO:0016020">
    <property type="term" value="C:membrane"/>
    <property type="evidence" value="ECO:0007669"/>
    <property type="project" value="UniProtKB-SubCell"/>
</dbReference>
<dbReference type="AlphaFoldDB" id="A0A9P8FS08"/>
<dbReference type="Gene3D" id="3.40.50.1820">
    <property type="entry name" value="alpha/beta hydrolase"/>
    <property type="match status" value="1"/>
</dbReference>
<dbReference type="EMBL" id="JAHFXS010000950">
    <property type="protein sequence ID" value="KAG9980694.1"/>
    <property type="molecule type" value="Genomic_DNA"/>
</dbReference>
<sequence>IVFVHGLRGHPQNTCTAAALATAATPASASNGSDSTTKKPKGLKSLFKRRTAGSLSNGAEQEQGPSAGPPSSSPSHTTVFWPEEYLAADIPQACVWTYGYNADVIGGLLQANNKNSIPQHGRDLSVRLDREIDNEKPLAFVIHSLGGIILKDAIRRSEKVRDRTRLIIFLGTPHRGSAYAGWGQIASNLARMALQDSNKRLLESLEVNNEVLDNIHEELKTIVFERTMKIHSFQESRGITGMKGSTEKVVDDFSSKLDLPRTLETVESIDANHMQMARYSSRNDQDYRAIAGVLKTFVRQELGNQQVTPSVVVDPADVALPFARDDLFVGREHILAQISERREVASSHPRVALVELGGAGKPQIATGNTNAATNVIGGHRGVIKVEPMGEEDALQLLHTRVPFSDATRADAKKLVHKLEYIPLAITHAGAYIESRASTTTIATYLDLFRESESNQHPACGNRNMANIVPADPGDRAAGRQSACAHESTYAKCIRDAIDASGEPPVDQLKEWYQQADPGSLPTEDFWKLCRELQEYKRSYMEYWSSMGAKTVSGRAIDGVILPVSPHAASQKGTDRYFGYTAVANALDLPSCTFPVTGRGSVFDIEPNALPADHSQGLRDPSTGQRFFMIVERALPQCIIIDSSGKRFMNEAQSYTDAGQAMYKRNREVSAIPAWIVLDTNHRRKYPLASMIPGYTPRSAIDSGFVFRGKTLNNLAKQIGIDADSLTKTVERFNTMARRGKDDDFGRGENKYDRFFADDGIEPNSDLTPIERAPFYAVKVWPGDLGTKGGLLTNENACVIDTNGKPIEELYAAGNTSA</sequence>